<keyword evidence="3" id="KW-0812">Transmembrane</keyword>
<sequence>MSSFFSSFGPDSIPTSQRRNSPGFTTSMPSLPDALPSSSIPNFSDPDFLPVDFSYGADGSSSSPNARLKGKHKDPINVLGMITLADLDRLESEGRTGRGWIACTTDAIFMEKPSYYDLLIDLTTSTPNKTTRPTFYASKPTTSQNGSSRTPPYRLSTIRFAWSDVKLWSEIDRILALDASHGHTCCSSSFPSSSSSPSPDTAKSKSITAWTDVWQVYEDVCIICAGLWMGIGSWRGNSAASYSTANGPENWGAIRLEGDDDLSLRGMVASDGERDAGKDIVKSSAAYVRNVGMGIEGGLSTKAPGAQAARQASSSTAGGAGPSSPTPYQDVIAEQEDEELQEELEARRTRQVRTTLAVLQTFHAHTAFQLSVLEDFLARSGASPSSVPTTGAGAEKVISLSPKDILAFELGPLSGFDARYLEWLAQEYAPDGVRIVLRRGWKDLLGAIFGHSPKISSVNLSEDGEACAEVVVPETPLLQEQPAPTSPTSIPHEAAVPVPVVAQSQIKTVEQTLKRIQDDVARLHNHRRKHRSRINSTLQLITDRFNQFDDRLAEVNAECTSLYDQVDMIQPVDIPDLQNELEAVQERVDEMPLRLMTPEPRESSPAPAPALNEREDVKASVQALHSLVDEMKHLRETTQQQATEELEAIKVLREAAMSNIAAAQAEVKALVVQAKQAQQVTAAAMEVTKTPVLTSLKWKRDDTDENEEGSGEDVVMDGGAAAPVPTAPFIRMDVDLVKTHVVVDGPRPRKRARRFASVVAQTATAVTIGAVVTWSALAFC</sequence>
<feature type="compositionally biased region" description="Acidic residues" evidence="2">
    <location>
        <begin position="703"/>
        <end position="715"/>
    </location>
</feature>
<feature type="compositionally biased region" description="Low complexity" evidence="2">
    <location>
        <begin position="303"/>
        <end position="327"/>
    </location>
</feature>
<evidence type="ECO:0000256" key="2">
    <source>
        <dbReference type="SAM" id="MobiDB-lite"/>
    </source>
</evidence>
<evidence type="ECO:0000256" key="3">
    <source>
        <dbReference type="SAM" id="Phobius"/>
    </source>
</evidence>
<feature type="compositionally biased region" description="Polar residues" evidence="2">
    <location>
        <begin position="13"/>
        <end position="29"/>
    </location>
</feature>
<dbReference type="Pfam" id="PF09804">
    <property type="entry name" value="DENND11"/>
    <property type="match status" value="1"/>
</dbReference>
<dbReference type="OrthoDB" id="2152680at2759"/>
<feature type="region of interest" description="Disordered" evidence="2">
    <location>
        <begin position="1"/>
        <end position="43"/>
    </location>
</feature>
<dbReference type="InterPro" id="IPR018626">
    <property type="entry name" value="LCHN/Anr2"/>
</dbReference>
<dbReference type="Proteomes" id="UP001148786">
    <property type="component" value="Unassembled WGS sequence"/>
</dbReference>
<feature type="region of interest" description="Disordered" evidence="2">
    <location>
        <begin position="699"/>
        <end position="718"/>
    </location>
</feature>
<dbReference type="GO" id="GO:0005811">
    <property type="term" value="C:lipid droplet"/>
    <property type="evidence" value="ECO:0007669"/>
    <property type="project" value="TreeGrafter"/>
</dbReference>
<feature type="coiled-coil region" evidence="1">
    <location>
        <begin position="646"/>
        <end position="680"/>
    </location>
</feature>
<name>A0A9W8JVZ9_9AGAR</name>
<feature type="region of interest" description="Disordered" evidence="2">
    <location>
        <begin position="301"/>
        <end position="328"/>
    </location>
</feature>
<keyword evidence="3" id="KW-0472">Membrane</keyword>
<proteinExistence type="predicted"/>
<evidence type="ECO:0000256" key="1">
    <source>
        <dbReference type="SAM" id="Coils"/>
    </source>
</evidence>
<evidence type="ECO:0000313" key="4">
    <source>
        <dbReference type="EMBL" id="KAJ3505023.1"/>
    </source>
</evidence>
<feature type="transmembrane region" description="Helical" evidence="3">
    <location>
        <begin position="755"/>
        <end position="777"/>
    </location>
</feature>
<organism evidence="4 5">
    <name type="scientific">Agrocybe chaxingu</name>
    <dbReference type="NCBI Taxonomy" id="84603"/>
    <lineage>
        <taxon>Eukaryota</taxon>
        <taxon>Fungi</taxon>
        <taxon>Dikarya</taxon>
        <taxon>Basidiomycota</taxon>
        <taxon>Agaricomycotina</taxon>
        <taxon>Agaricomycetes</taxon>
        <taxon>Agaricomycetidae</taxon>
        <taxon>Agaricales</taxon>
        <taxon>Agaricineae</taxon>
        <taxon>Strophariaceae</taxon>
        <taxon>Agrocybe</taxon>
    </lineage>
</organism>
<dbReference type="PANTHER" id="PTHR28153">
    <property type="entry name" value="PROTEIN, PUTATIVE-RELATED"/>
    <property type="match status" value="1"/>
</dbReference>
<keyword evidence="3" id="KW-1133">Transmembrane helix</keyword>
<reference evidence="4" key="1">
    <citation type="submission" date="2022-07" db="EMBL/GenBank/DDBJ databases">
        <title>Genome Sequence of Agrocybe chaxingu.</title>
        <authorList>
            <person name="Buettner E."/>
        </authorList>
    </citation>
    <scope>NUCLEOTIDE SEQUENCE</scope>
    <source>
        <strain evidence="4">MP-N11</strain>
    </source>
</reference>
<dbReference type="AlphaFoldDB" id="A0A9W8JVZ9"/>
<evidence type="ECO:0000313" key="5">
    <source>
        <dbReference type="Proteomes" id="UP001148786"/>
    </source>
</evidence>
<dbReference type="PANTHER" id="PTHR28153:SF1">
    <property type="entry name" value="DUF4484 DOMAIN-CONTAINING PROTEIN"/>
    <property type="match status" value="1"/>
</dbReference>
<feature type="region of interest" description="Disordered" evidence="2">
    <location>
        <begin position="131"/>
        <end position="151"/>
    </location>
</feature>
<keyword evidence="5" id="KW-1185">Reference proteome</keyword>
<dbReference type="InterPro" id="IPR053056">
    <property type="entry name" value="Lipid_Metab_Assoc_Protein"/>
</dbReference>
<protein>
    <submittedName>
        <fullName evidence="4">Uncharacterized protein</fullName>
    </submittedName>
</protein>
<keyword evidence="1" id="KW-0175">Coiled coil</keyword>
<feature type="compositionally biased region" description="Polar residues" evidence="2">
    <location>
        <begin position="139"/>
        <end position="150"/>
    </location>
</feature>
<comment type="caution">
    <text evidence="4">The sequence shown here is derived from an EMBL/GenBank/DDBJ whole genome shotgun (WGS) entry which is preliminary data.</text>
</comment>
<accession>A0A9W8JVZ9</accession>
<gene>
    <name evidence="4" type="ORF">NLJ89_g7632</name>
</gene>
<dbReference type="EMBL" id="JANKHO010000933">
    <property type="protein sequence ID" value="KAJ3505023.1"/>
    <property type="molecule type" value="Genomic_DNA"/>
</dbReference>